<organism evidence="1 2">
    <name type="scientific">Hyphomicrobium sulfonivorans</name>
    <dbReference type="NCBI Taxonomy" id="121290"/>
    <lineage>
        <taxon>Bacteria</taxon>
        <taxon>Pseudomonadati</taxon>
        <taxon>Pseudomonadota</taxon>
        <taxon>Alphaproteobacteria</taxon>
        <taxon>Hyphomicrobiales</taxon>
        <taxon>Hyphomicrobiaceae</taxon>
        <taxon>Hyphomicrobium</taxon>
    </lineage>
</organism>
<evidence type="ECO:0000313" key="1">
    <source>
        <dbReference type="EMBL" id="KWT70765.1"/>
    </source>
</evidence>
<sequence>MEIVYATQRVPEVTGRRFINAQFFLRPEPGATRVFVDSAFPAIAEAYRAIGVPVVMIGKGYRASLPEPPPVVVARVLRKPADEMDNAELRAAIADTTGKAPGVRTGRAKLLAMYSETHVG</sequence>
<dbReference type="Proteomes" id="UP000059074">
    <property type="component" value="Unassembled WGS sequence"/>
</dbReference>
<gene>
    <name evidence="1" type="ORF">APY04_0826</name>
</gene>
<dbReference type="AlphaFoldDB" id="A0A120CXC7"/>
<proteinExistence type="predicted"/>
<dbReference type="STRING" id="121290.APY04_0826"/>
<accession>A0A120CXC7</accession>
<name>A0A120CXC7_HYPSL</name>
<reference evidence="1 2" key="1">
    <citation type="submission" date="2015-10" db="EMBL/GenBank/DDBJ databases">
        <title>Transcriptomic analysis of a linuron degrading triple-species bacterial consortium.</title>
        <authorList>
            <person name="Albers P."/>
        </authorList>
    </citation>
    <scope>NUCLEOTIDE SEQUENCE [LARGE SCALE GENOMIC DNA]</scope>
    <source>
        <strain evidence="1 2">WDL6</strain>
    </source>
</reference>
<dbReference type="RefSeq" id="WP_068459932.1">
    <property type="nucleotide sequence ID" value="NZ_LMTR01000028.1"/>
</dbReference>
<evidence type="ECO:0000313" key="2">
    <source>
        <dbReference type="Proteomes" id="UP000059074"/>
    </source>
</evidence>
<keyword evidence="2" id="KW-1185">Reference proteome</keyword>
<protein>
    <submittedName>
        <fullName evidence="1">Uncharacterized protein</fullName>
    </submittedName>
</protein>
<dbReference type="PATRIC" id="fig|121290.4.peg.3522"/>
<comment type="caution">
    <text evidence="1">The sequence shown here is derived from an EMBL/GenBank/DDBJ whole genome shotgun (WGS) entry which is preliminary data.</text>
</comment>
<dbReference type="EMBL" id="LMTR01000028">
    <property type="protein sequence ID" value="KWT70765.1"/>
    <property type="molecule type" value="Genomic_DNA"/>
</dbReference>